<dbReference type="OrthoDB" id="1357763at2"/>
<dbReference type="Gene3D" id="3.40.710.10">
    <property type="entry name" value="DD-peptidase/beta-lactamase superfamily"/>
    <property type="match status" value="1"/>
</dbReference>
<proteinExistence type="predicted"/>
<dbReference type="RefSeq" id="WP_090987582.1">
    <property type="nucleotide sequence ID" value="NZ_FOJM01000021.1"/>
</dbReference>
<dbReference type="PANTHER" id="PTHR43283">
    <property type="entry name" value="BETA-LACTAMASE-RELATED"/>
    <property type="match status" value="1"/>
</dbReference>
<gene>
    <name evidence="3" type="ORF">SAMN04488511_12178</name>
</gene>
<name>A0A1I0U5K0_9SPHI</name>
<dbReference type="EMBL" id="FOJM01000021">
    <property type="protein sequence ID" value="SFA59308.1"/>
    <property type="molecule type" value="Genomic_DNA"/>
</dbReference>
<dbReference type="AlphaFoldDB" id="A0A1I0U5K0"/>
<dbReference type="InterPro" id="IPR001466">
    <property type="entry name" value="Beta-lactam-related"/>
</dbReference>
<evidence type="ECO:0000313" key="3">
    <source>
        <dbReference type="EMBL" id="SFA59308.1"/>
    </source>
</evidence>
<evidence type="ECO:0000256" key="1">
    <source>
        <dbReference type="SAM" id="Phobius"/>
    </source>
</evidence>
<keyword evidence="1" id="KW-0472">Membrane</keyword>
<feature type="domain" description="Beta-lactamase-related" evidence="2">
    <location>
        <begin position="59"/>
        <end position="356"/>
    </location>
</feature>
<feature type="transmembrane region" description="Helical" evidence="1">
    <location>
        <begin position="12"/>
        <end position="35"/>
    </location>
</feature>
<keyword evidence="1" id="KW-0812">Transmembrane</keyword>
<accession>A0A1I0U5K0</accession>
<keyword evidence="4" id="KW-1185">Reference proteome</keyword>
<dbReference type="SUPFAM" id="SSF56601">
    <property type="entry name" value="beta-lactamase/transpeptidase-like"/>
    <property type="match status" value="1"/>
</dbReference>
<evidence type="ECO:0000313" key="4">
    <source>
        <dbReference type="Proteomes" id="UP000198836"/>
    </source>
</evidence>
<dbReference type="Pfam" id="PF00144">
    <property type="entry name" value="Beta-lactamase"/>
    <property type="match status" value="1"/>
</dbReference>
<reference evidence="4" key="1">
    <citation type="submission" date="2016-10" db="EMBL/GenBank/DDBJ databases">
        <authorList>
            <person name="Varghese N."/>
            <person name="Submissions S."/>
        </authorList>
    </citation>
    <scope>NUCLEOTIDE SEQUENCE [LARGE SCALE GENOMIC DNA]</scope>
    <source>
        <strain evidence="4">DSM 18130</strain>
    </source>
</reference>
<sequence length="504" mass="57009">MKKLKCLFQRKLLTIPVTLFIYITGISLSVTLILLSSSGVFAQPRSFLSKGKPVNVKYFNAHINKFMEETGIPGASIAIIEDNKVIFSNFYGYRNTGTKTRVDSATLFEACSLSKIYLLDLVYKLVEEGRLDLNKPMYTYLENERLAHDPRYKRITPKMIINHTSGIENWQRLNNRDVLEILSNPGEKYVYSGEGYHYLAEVIATRLNEPYQSYISRLILTPETRSSTRLNYVVADSSNNISRGHDDMGKTLDKWITNEPWPASSVHTNAKPFSSLLLGMFNGQFLTDKSVKEMTADMKLISNDSTSQYSIGNGFFVLTSKHDTIFNFAGQNTGFRCDMFYSKVKKRGFVFFTNSDLGLLMGPIINDLTTKLELSLYFNNPGFKSDNYVSALLKIKNKAGIEAMTKEIDKRAEKGELYIDVLVDLMIQMYKIDKETGGKLALSVVKYKPESSIANAILGTVNLKIYHDYALAKSYLIKAKALNYGGIQIDEFIKECNDKLSANK</sequence>
<dbReference type="Proteomes" id="UP000198836">
    <property type="component" value="Unassembled WGS sequence"/>
</dbReference>
<dbReference type="InterPro" id="IPR050789">
    <property type="entry name" value="Diverse_Enzym_Activities"/>
</dbReference>
<protein>
    <submittedName>
        <fullName evidence="3">CubicO group peptidase, beta-lactamase class C family</fullName>
    </submittedName>
</protein>
<dbReference type="InterPro" id="IPR012338">
    <property type="entry name" value="Beta-lactam/transpept-like"/>
</dbReference>
<keyword evidence="1" id="KW-1133">Transmembrane helix</keyword>
<organism evidence="3 4">
    <name type="scientific">Pedobacter suwonensis</name>
    <dbReference type="NCBI Taxonomy" id="332999"/>
    <lineage>
        <taxon>Bacteria</taxon>
        <taxon>Pseudomonadati</taxon>
        <taxon>Bacteroidota</taxon>
        <taxon>Sphingobacteriia</taxon>
        <taxon>Sphingobacteriales</taxon>
        <taxon>Sphingobacteriaceae</taxon>
        <taxon>Pedobacter</taxon>
    </lineage>
</organism>
<dbReference type="STRING" id="332999.SAMN04488511_12178"/>
<evidence type="ECO:0000259" key="2">
    <source>
        <dbReference type="Pfam" id="PF00144"/>
    </source>
</evidence>
<dbReference type="PANTHER" id="PTHR43283:SF18">
    <property type="match status" value="1"/>
</dbReference>